<dbReference type="EMBL" id="JBHMAA010000001">
    <property type="protein sequence ID" value="MFB9947333.1"/>
    <property type="molecule type" value="Genomic_DNA"/>
</dbReference>
<evidence type="ECO:0000256" key="11">
    <source>
        <dbReference type="SAM" id="MobiDB-lite"/>
    </source>
</evidence>
<sequence length="319" mass="34149">MLMTNRAVALPGESQLVALDNAGIRRDGRWLVRGVDFSISRGEVVTLIGPNGAGKSTTAKLAIGVLRPDEGVVTRASGLRIGYVPQKLAIDWTMPLSVRRLMRLTGSLGDAELLAALEATGIPHLVDAEVRHLSGGEFQRALLARAIARKPDLMVLDEPVQGVDFAGESALYDLIRSIRKSTGCGILMISHDLHMVMAGTDTVICLNGHICCRGTPEVVSQSADYLKLFGGNSRSLAVYSHHHDHTHLPDGRVMHGDGSITDHCHPGDGHHHAAGTDHPAAHHDHSREHHPDERPGQGHHGHSHAHHASGAGEGDGHVR</sequence>
<dbReference type="InterPro" id="IPR003439">
    <property type="entry name" value="ABC_transporter-like_ATP-bd"/>
</dbReference>
<evidence type="ECO:0000313" key="13">
    <source>
        <dbReference type="EMBL" id="MFB9947333.1"/>
    </source>
</evidence>
<reference evidence="13 14" key="1">
    <citation type="submission" date="2024-09" db="EMBL/GenBank/DDBJ databases">
        <authorList>
            <person name="Sun Q."/>
            <person name="Mori K."/>
        </authorList>
    </citation>
    <scope>NUCLEOTIDE SEQUENCE [LARGE SCALE GENOMIC DNA]</scope>
    <source>
        <strain evidence="13 14">TBRC 4938</strain>
    </source>
</reference>
<name>A0ABV6AD96_9HYPH</name>
<dbReference type="InterPro" id="IPR027417">
    <property type="entry name" value="P-loop_NTPase"/>
</dbReference>
<evidence type="ECO:0000256" key="6">
    <source>
        <dbReference type="ARBA" id="ARBA00022840"/>
    </source>
</evidence>
<dbReference type="InterPro" id="IPR003593">
    <property type="entry name" value="AAA+_ATPase"/>
</dbReference>
<dbReference type="RefSeq" id="WP_377254545.1">
    <property type="nucleotide sequence ID" value="NZ_JBHMAA010000001.1"/>
</dbReference>
<evidence type="ECO:0000256" key="7">
    <source>
        <dbReference type="ARBA" id="ARBA00022906"/>
    </source>
</evidence>
<comment type="similarity">
    <text evidence="1">Belongs to the ABC transporter superfamily.</text>
</comment>
<feature type="region of interest" description="Disordered" evidence="11">
    <location>
        <begin position="260"/>
        <end position="319"/>
    </location>
</feature>
<evidence type="ECO:0000256" key="2">
    <source>
        <dbReference type="ARBA" id="ARBA00022448"/>
    </source>
</evidence>
<dbReference type="SMART" id="SM00382">
    <property type="entry name" value="AAA"/>
    <property type="match status" value="1"/>
</dbReference>
<comment type="caution">
    <text evidence="13">The sequence shown here is derived from an EMBL/GenBank/DDBJ whole genome shotgun (WGS) entry which is preliminary data.</text>
</comment>
<keyword evidence="2" id="KW-0813">Transport</keyword>
<evidence type="ECO:0000256" key="10">
    <source>
        <dbReference type="ARBA" id="ARBA00023136"/>
    </source>
</evidence>
<keyword evidence="6 13" id="KW-0067">ATP-binding</keyword>
<evidence type="ECO:0000256" key="3">
    <source>
        <dbReference type="ARBA" id="ARBA00022475"/>
    </source>
</evidence>
<dbReference type="PROSITE" id="PS50893">
    <property type="entry name" value="ABC_TRANSPORTER_2"/>
    <property type="match status" value="1"/>
</dbReference>
<keyword evidence="4" id="KW-0547">Nucleotide-binding</keyword>
<keyword evidence="10" id="KW-0472">Membrane</keyword>
<feature type="compositionally biased region" description="Basic residues" evidence="11">
    <location>
        <begin position="297"/>
        <end position="307"/>
    </location>
</feature>
<evidence type="ECO:0000313" key="14">
    <source>
        <dbReference type="Proteomes" id="UP001589692"/>
    </source>
</evidence>
<dbReference type="Gene3D" id="3.40.50.300">
    <property type="entry name" value="P-loop containing nucleotide triphosphate hydrolases"/>
    <property type="match status" value="1"/>
</dbReference>
<dbReference type="InterPro" id="IPR050153">
    <property type="entry name" value="Metal_Ion_Import_ABC"/>
</dbReference>
<proteinExistence type="inferred from homology"/>
<evidence type="ECO:0000259" key="12">
    <source>
        <dbReference type="PROSITE" id="PS50893"/>
    </source>
</evidence>
<dbReference type="PANTHER" id="PTHR42734:SF9">
    <property type="entry name" value="ZINC IMPORT ATP-BINDING PROTEIN ZNUC"/>
    <property type="match status" value="1"/>
</dbReference>
<organism evidence="13 14">
    <name type="scientific">Rhizobium puerariae</name>
    <dbReference type="NCBI Taxonomy" id="1585791"/>
    <lineage>
        <taxon>Bacteria</taxon>
        <taxon>Pseudomonadati</taxon>
        <taxon>Pseudomonadota</taxon>
        <taxon>Alphaproteobacteria</taxon>
        <taxon>Hyphomicrobiales</taxon>
        <taxon>Rhizobiaceae</taxon>
        <taxon>Rhizobium/Agrobacterium group</taxon>
        <taxon>Rhizobium</taxon>
    </lineage>
</organism>
<evidence type="ECO:0000256" key="4">
    <source>
        <dbReference type="ARBA" id="ARBA00022741"/>
    </source>
</evidence>
<protein>
    <submittedName>
        <fullName evidence="13">ATP-binding cassette domain-containing protein</fullName>
    </submittedName>
</protein>
<keyword evidence="8" id="KW-1278">Translocase</keyword>
<keyword evidence="14" id="KW-1185">Reference proteome</keyword>
<dbReference type="SUPFAM" id="SSF52540">
    <property type="entry name" value="P-loop containing nucleoside triphosphate hydrolases"/>
    <property type="match status" value="1"/>
</dbReference>
<keyword evidence="3" id="KW-1003">Cell membrane</keyword>
<gene>
    <name evidence="13" type="ORF">ACFFP0_00665</name>
</gene>
<dbReference type="Pfam" id="PF00005">
    <property type="entry name" value="ABC_tran"/>
    <property type="match status" value="1"/>
</dbReference>
<evidence type="ECO:0000256" key="9">
    <source>
        <dbReference type="ARBA" id="ARBA00023065"/>
    </source>
</evidence>
<evidence type="ECO:0000256" key="5">
    <source>
        <dbReference type="ARBA" id="ARBA00022833"/>
    </source>
</evidence>
<evidence type="ECO:0000256" key="8">
    <source>
        <dbReference type="ARBA" id="ARBA00022967"/>
    </source>
</evidence>
<dbReference type="PANTHER" id="PTHR42734">
    <property type="entry name" value="METAL TRANSPORT SYSTEM ATP-BINDING PROTEIN TM_0124-RELATED"/>
    <property type="match status" value="1"/>
</dbReference>
<keyword evidence="5" id="KW-0862">Zinc</keyword>
<dbReference type="GO" id="GO:0005524">
    <property type="term" value="F:ATP binding"/>
    <property type="evidence" value="ECO:0007669"/>
    <property type="project" value="UniProtKB-KW"/>
</dbReference>
<evidence type="ECO:0000256" key="1">
    <source>
        <dbReference type="ARBA" id="ARBA00005417"/>
    </source>
</evidence>
<accession>A0ABV6AD96</accession>
<dbReference type="InterPro" id="IPR017871">
    <property type="entry name" value="ABC_transporter-like_CS"/>
</dbReference>
<keyword evidence="9" id="KW-0406">Ion transport</keyword>
<keyword evidence="7" id="KW-0864">Zinc transport</keyword>
<dbReference type="PROSITE" id="PS00211">
    <property type="entry name" value="ABC_TRANSPORTER_1"/>
    <property type="match status" value="1"/>
</dbReference>
<dbReference type="Proteomes" id="UP001589692">
    <property type="component" value="Unassembled WGS sequence"/>
</dbReference>
<feature type="compositionally biased region" description="Basic and acidic residues" evidence="11">
    <location>
        <begin position="260"/>
        <end position="296"/>
    </location>
</feature>
<feature type="domain" description="ABC transporter" evidence="12">
    <location>
        <begin position="17"/>
        <end position="232"/>
    </location>
</feature>